<proteinExistence type="predicted"/>
<dbReference type="AlphaFoldDB" id="A0A382CRH5"/>
<reference evidence="1" key="1">
    <citation type="submission" date="2018-05" db="EMBL/GenBank/DDBJ databases">
        <authorList>
            <person name="Lanie J.A."/>
            <person name="Ng W.-L."/>
            <person name="Kazmierczak K.M."/>
            <person name="Andrzejewski T.M."/>
            <person name="Davidsen T.M."/>
            <person name="Wayne K.J."/>
            <person name="Tettelin H."/>
            <person name="Glass J.I."/>
            <person name="Rusch D."/>
            <person name="Podicherti R."/>
            <person name="Tsui H.-C.T."/>
            <person name="Winkler M.E."/>
        </authorList>
    </citation>
    <scope>NUCLEOTIDE SEQUENCE</scope>
</reference>
<name>A0A382CRH5_9ZZZZ</name>
<sequence>MAFKKLLMVALATVFLFGAVPGFAADVSELERRLDIVSDELDRMKSSGGSGGLAHRTSVHGYGESHWNMVEDDGAKVDHHRFVLGVHSEITDWIHLNMEMDFEHAMKTLEFEFAHLDFMVSDNLNFRGGTMLMPMGNLNEFHEPNLFYTAERPNFHKYLIPTSWQQAGGGIFGSTGDLSYRVYLVNALQSLGDNGRLFELGEGVRGGRTDIKGIKVGDLAVTGRVEYKQPGGQAGFSLYTGNSTGGRINQGGNVTMIVADYKTKRGAFDVDLGVTKTWIEDTKEINAACGDGTNSSCSDVPQSLFGLLGTFAVHVPELMGKKTTHDVIAYVQYQKLRPYDKMEEG</sequence>
<feature type="non-terminal residue" evidence="1">
    <location>
        <position position="345"/>
    </location>
</feature>
<accession>A0A382CRH5</accession>
<evidence type="ECO:0000313" key="1">
    <source>
        <dbReference type="EMBL" id="SVB27913.1"/>
    </source>
</evidence>
<gene>
    <name evidence="1" type="ORF">METZ01_LOCUS180767</name>
</gene>
<dbReference type="SUPFAM" id="SSF56935">
    <property type="entry name" value="Porins"/>
    <property type="match status" value="1"/>
</dbReference>
<dbReference type="InterPro" id="IPR023614">
    <property type="entry name" value="Porin_dom_sf"/>
</dbReference>
<dbReference type="EMBL" id="UINC01035466">
    <property type="protein sequence ID" value="SVB27913.1"/>
    <property type="molecule type" value="Genomic_DNA"/>
</dbReference>
<evidence type="ECO:0008006" key="2">
    <source>
        <dbReference type="Google" id="ProtNLM"/>
    </source>
</evidence>
<protein>
    <recommendedName>
        <fullName evidence="2">Porin domain-containing protein</fullName>
    </recommendedName>
</protein>
<dbReference type="Gene3D" id="2.40.160.10">
    <property type="entry name" value="Porin"/>
    <property type="match status" value="1"/>
</dbReference>
<organism evidence="1">
    <name type="scientific">marine metagenome</name>
    <dbReference type="NCBI Taxonomy" id="408172"/>
    <lineage>
        <taxon>unclassified sequences</taxon>
        <taxon>metagenomes</taxon>
        <taxon>ecological metagenomes</taxon>
    </lineage>
</organism>